<keyword evidence="4" id="KW-1185">Reference proteome</keyword>
<protein>
    <submittedName>
        <fullName evidence="3">Universal stress protein</fullName>
    </submittedName>
</protein>
<comment type="caution">
    <text evidence="3">The sequence shown here is derived from an EMBL/GenBank/DDBJ whole genome shotgun (WGS) entry which is preliminary data.</text>
</comment>
<gene>
    <name evidence="3" type="ORF">LVY72_09625</name>
</gene>
<dbReference type="InterPro" id="IPR014729">
    <property type="entry name" value="Rossmann-like_a/b/a_fold"/>
</dbReference>
<dbReference type="CDD" id="cd00293">
    <property type="entry name" value="USP-like"/>
    <property type="match status" value="1"/>
</dbReference>
<organism evidence="3 4">
    <name type="scientific">Arthrobacter hankyongi</name>
    <dbReference type="NCBI Taxonomy" id="2904801"/>
    <lineage>
        <taxon>Bacteria</taxon>
        <taxon>Bacillati</taxon>
        <taxon>Actinomycetota</taxon>
        <taxon>Actinomycetes</taxon>
        <taxon>Micrococcales</taxon>
        <taxon>Micrococcaceae</taxon>
        <taxon>Arthrobacter</taxon>
    </lineage>
</organism>
<dbReference type="EMBL" id="JAKLTQ010000005">
    <property type="protein sequence ID" value="MCG2622177.1"/>
    <property type="molecule type" value="Genomic_DNA"/>
</dbReference>
<evidence type="ECO:0000313" key="4">
    <source>
        <dbReference type="Proteomes" id="UP001165368"/>
    </source>
</evidence>
<dbReference type="Pfam" id="PF00582">
    <property type="entry name" value="Usp"/>
    <property type="match status" value="1"/>
</dbReference>
<proteinExistence type="inferred from homology"/>
<evidence type="ECO:0000259" key="2">
    <source>
        <dbReference type="Pfam" id="PF00582"/>
    </source>
</evidence>
<dbReference type="RefSeq" id="WP_237820227.1">
    <property type="nucleotide sequence ID" value="NZ_JAKLTQ010000005.1"/>
</dbReference>
<sequence length="150" mass="15885">MAADNQATRIVVGVDGSEASVEALRQAQRLAEPLHAEVEAMACWEYPQMYDGYVMVGIEGFEERARQILEESIAKAFGPAKPPHVKTRLVQGAARSTLIEASKGADLLVVGRRGHGGFGGLLLGSVSSACVAHARCPVLVVHTPVDGSKH</sequence>
<dbReference type="Proteomes" id="UP001165368">
    <property type="component" value="Unassembled WGS sequence"/>
</dbReference>
<dbReference type="PANTHER" id="PTHR46553">
    <property type="entry name" value="ADENINE NUCLEOTIDE ALPHA HYDROLASES-LIKE SUPERFAMILY PROTEIN"/>
    <property type="match status" value="1"/>
</dbReference>
<dbReference type="Gene3D" id="3.40.50.620">
    <property type="entry name" value="HUPs"/>
    <property type="match status" value="1"/>
</dbReference>
<dbReference type="InterPro" id="IPR006015">
    <property type="entry name" value="Universal_stress_UspA"/>
</dbReference>
<dbReference type="PRINTS" id="PR01438">
    <property type="entry name" value="UNVRSLSTRESS"/>
</dbReference>
<dbReference type="InterPro" id="IPR006016">
    <property type="entry name" value="UspA"/>
</dbReference>
<comment type="similarity">
    <text evidence="1">Belongs to the universal stress protein A family.</text>
</comment>
<reference evidence="3" key="1">
    <citation type="submission" date="2022-01" db="EMBL/GenBank/DDBJ databases">
        <authorList>
            <person name="Jo J.-H."/>
            <person name="Im W.-T."/>
        </authorList>
    </citation>
    <scope>NUCLEOTIDE SEQUENCE</scope>
    <source>
        <strain evidence="3">I2-34</strain>
    </source>
</reference>
<name>A0ABS9L6R1_9MICC</name>
<accession>A0ABS9L6R1</accession>
<evidence type="ECO:0000313" key="3">
    <source>
        <dbReference type="EMBL" id="MCG2622177.1"/>
    </source>
</evidence>
<evidence type="ECO:0000256" key="1">
    <source>
        <dbReference type="ARBA" id="ARBA00008791"/>
    </source>
</evidence>
<dbReference type="SUPFAM" id="SSF52402">
    <property type="entry name" value="Adenine nucleotide alpha hydrolases-like"/>
    <property type="match status" value="1"/>
</dbReference>
<dbReference type="PANTHER" id="PTHR46553:SF3">
    <property type="entry name" value="ADENINE NUCLEOTIDE ALPHA HYDROLASES-LIKE SUPERFAMILY PROTEIN"/>
    <property type="match status" value="1"/>
</dbReference>
<feature type="domain" description="UspA" evidence="2">
    <location>
        <begin position="9"/>
        <end position="142"/>
    </location>
</feature>